<dbReference type="AlphaFoldDB" id="A5AXH7"/>
<accession>A5AXH7</accession>
<reference evidence="1" key="1">
    <citation type="journal article" date="2007" name="PLoS ONE">
        <title>The first genome sequence of an elite grapevine cultivar (Pinot noir Vitis vinifera L.): coping with a highly heterozygous genome.</title>
        <authorList>
            <person name="Velasco R."/>
            <person name="Zharkikh A."/>
            <person name="Troggio M."/>
            <person name="Cartwright D.A."/>
            <person name="Cestaro A."/>
            <person name="Pruss D."/>
            <person name="Pindo M."/>
            <person name="FitzGerald L.M."/>
            <person name="Vezzulli S."/>
            <person name="Reid J."/>
            <person name="Malacarne G."/>
            <person name="Iliev D."/>
            <person name="Coppola G."/>
            <person name="Wardell B."/>
            <person name="Micheletti D."/>
            <person name="Macalma T."/>
            <person name="Facci M."/>
            <person name="Mitchell J.T."/>
            <person name="Perazzolli M."/>
            <person name="Eldredge G."/>
            <person name="Gatto P."/>
            <person name="Oyzerski R."/>
            <person name="Moretto M."/>
            <person name="Gutin N."/>
            <person name="Stefanini M."/>
            <person name="Chen Y."/>
            <person name="Segala C."/>
            <person name="Davenport C."/>
            <person name="Dematte L."/>
            <person name="Mraz A."/>
            <person name="Battilana J."/>
            <person name="Stormo K."/>
            <person name="Costa F."/>
            <person name="Tao Q."/>
            <person name="Si-Ammour A."/>
            <person name="Harkins T."/>
            <person name="Lackey A."/>
            <person name="Perbost C."/>
            <person name="Taillon B."/>
            <person name="Stella A."/>
            <person name="Solovyev V."/>
            <person name="Fawcett J.A."/>
            <person name="Sterck L."/>
            <person name="Vandepoele K."/>
            <person name="Grando S.M."/>
            <person name="Toppo S."/>
            <person name="Moser C."/>
            <person name="Lanchbury J."/>
            <person name="Bogden R."/>
            <person name="Skolnick M."/>
            <person name="Sgaramella V."/>
            <person name="Bhatnagar S.K."/>
            <person name="Fontana P."/>
            <person name="Gutin A."/>
            <person name="Van de Peer Y."/>
            <person name="Salamini F."/>
            <person name="Viola R."/>
        </authorList>
    </citation>
    <scope>NUCLEOTIDE SEQUENCE</scope>
</reference>
<organism evidence="1">
    <name type="scientific">Vitis vinifera</name>
    <name type="common">Grape</name>
    <dbReference type="NCBI Taxonomy" id="29760"/>
    <lineage>
        <taxon>Eukaryota</taxon>
        <taxon>Viridiplantae</taxon>
        <taxon>Streptophyta</taxon>
        <taxon>Embryophyta</taxon>
        <taxon>Tracheophyta</taxon>
        <taxon>Spermatophyta</taxon>
        <taxon>Magnoliopsida</taxon>
        <taxon>eudicotyledons</taxon>
        <taxon>Gunneridae</taxon>
        <taxon>Pentapetalae</taxon>
        <taxon>rosids</taxon>
        <taxon>Vitales</taxon>
        <taxon>Vitaceae</taxon>
        <taxon>Viteae</taxon>
        <taxon>Vitis</taxon>
    </lineage>
</organism>
<name>A5AXH7_VITVI</name>
<proteinExistence type="predicted"/>
<gene>
    <name evidence="1" type="ORF">VITISV_028675</name>
</gene>
<sequence>MYLYGFEVLRNFNYEVGMGDDFHVGYSPIDELNRQVQGLKEARSNRLDLPIPSGIVGPSKRLTSLICPFRLALWKKENFSLLVLDGAHLDPNGVIPDELYVCPGRPKGLKSGKDT</sequence>
<dbReference type="EMBL" id="AM439216">
    <property type="protein sequence ID" value="CAN71780.1"/>
    <property type="molecule type" value="Genomic_DNA"/>
</dbReference>
<evidence type="ECO:0000313" key="1">
    <source>
        <dbReference type="EMBL" id="CAN71780.1"/>
    </source>
</evidence>
<protein>
    <submittedName>
        <fullName evidence="1">Uncharacterized protein</fullName>
    </submittedName>
</protein>